<name>A0ABR0SER5_9HYPO</name>
<evidence type="ECO:0000313" key="2">
    <source>
        <dbReference type="Proteomes" id="UP001338125"/>
    </source>
</evidence>
<organism evidence="1 2">
    <name type="scientific">Cladobotryum mycophilum</name>
    <dbReference type="NCBI Taxonomy" id="491253"/>
    <lineage>
        <taxon>Eukaryota</taxon>
        <taxon>Fungi</taxon>
        <taxon>Dikarya</taxon>
        <taxon>Ascomycota</taxon>
        <taxon>Pezizomycotina</taxon>
        <taxon>Sordariomycetes</taxon>
        <taxon>Hypocreomycetidae</taxon>
        <taxon>Hypocreales</taxon>
        <taxon>Hypocreaceae</taxon>
        <taxon>Cladobotryum</taxon>
    </lineage>
</organism>
<accession>A0ABR0SER5</accession>
<keyword evidence="2" id="KW-1185">Reference proteome</keyword>
<reference evidence="1 2" key="1">
    <citation type="submission" date="2024-01" db="EMBL/GenBank/DDBJ databases">
        <title>Complete genome of Cladobotryum mycophilum ATHUM6906.</title>
        <authorList>
            <person name="Christinaki A.C."/>
            <person name="Myridakis A.I."/>
            <person name="Kouvelis V.N."/>
        </authorList>
    </citation>
    <scope>NUCLEOTIDE SEQUENCE [LARGE SCALE GENOMIC DNA]</scope>
    <source>
        <strain evidence="1 2">ATHUM6906</strain>
    </source>
</reference>
<sequence length="171" mass="18735">MKFSNFPILIPAFTAKIPIDNPLTITSELVNIPFLPHRGNLTSEPSYPYPLRATFIHGSDYLSRDRNGQHVKLSVQSTARDEITGALLRFAYSGVVTLSGETGKVIAGDKNATTTDFGNAFVDVKFETDNPDLEPIENKVYVGSGRFIVEKDEPIIVEYKISEVAAAPCGE</sequence>
<evidence type="ECO:0000313" key="1">
    <source>
        <dbReference type="EMBL" id="KAK5990672.1"/>
    </source>
</evidence>
<comment type="caution">
    <text evidence="1">The sequence shown here is derived from an EMBL/GenBank/DDBJ whole genome shotgun (WGS) entry which is preliminary data.</text>
</comment>
<dbReference type="Proteomes" id="UP001338125">
    <property type="component" value="Unassembled WGS sequence"/>
</dbReference>
<dbReference type="Pfam" id="PF11578">
    <property type="entry name" value="DUF3237"/>
    <property type="match status" value="1"/>
</dbReference>
<dbReference type="EMBL" id="JAVFKD010000014">
    <property type="protein sequence ID" value="KAK5990672.1"/>
    <property type="molecule type" value="Genomic_DNA"/>
</dbReference>
<proteinExistence type="predicted"/>
<protein>
    <submittedName>
        <fullName evidence="1">Uncharacterized protein</fullName>
    </submittedName>
</protein>
<dbReference type="Gene3D" id="2.40.160.20">
    <property type="match status" value="1"/>
</dbReference>
<gene>
    <name evidence="1" type="ORF">PT974_08941</name>
</gene>